<proteinExistence type="predicted"/>
<organism evidence="3 4">
    <name type="scientific">Domibacillus mangrovi</name>
    <dbReference type="NCBI Taxonomy" id="1714354"/>
    <lineage>
        <taxon>Bacteria</taxon>
        <taxon>Bacillati</taxon>
        <taxon>Bacillota</taxon>
        <taxon>Bacilli</taxon>
        <taxon>Bacillales</taxon>
        <taxon>Bacillaceae</taxon>
        <taxon>Domibacillus</taxon>
    </lineage>
</organism>
<dbReference type="OrthoDB" id="2973490at2"/>
<dbReference type="RefSeq" id="WP_143180115.1">
    <property type="nucleotide sequence ID" value="NZ_MRWQ01000008.1"/>
</dbReference>
<keyword evidence="1" id="KW-0175">Coiled coil</keyword>
<protein>
    <submittedName>
        <fullName evidence="3">Uncharacterized protein</fullName>
    </submittedName>
</protein>
<feature type="coiled-coil region" evidence="1">
    <location>
        <begin position="39"/>
        <end position="66"/>
    </location>
</feature>
<accession>A0A1Q5P279</accession>
<dbReference type="EMBL" id="MRWQ01000008">
    <property type="protein sequence ID" value="OKL36273.1"/>
    <property type="molecule type" value="Genomic_DNA"/>
</dbReference>
<evidence type="ECO:0000313" key="3">
    <source>
        <dbReference type="EMBL" id="OKL36273.1"/>
    </source>
</evidence>
<gene>
    <name evidence="3" type="ORF">BLL40_10225</name>
</gene>
<dbReference type="Proteomes" id="UP000186524">
    <property type="component" value="Unassembled WGS sequence"/>
</dbReference>
<dbReference type="AlphaFoldDB" id="A0A1Q5P279"/>
<evidence type="ECO:0000256" key="2">
    <source>
        <dbReference type="SAM" id="MobiDB-lite"/>
    </source>
</evidence>
<evidence type="ECO:0000256" key="1">
    <source>
        <dbReference type="SAM" id="Coils"/>
    </source>
</evidence>
<evidence type="ECO:0000313" key="4">
    <source>
        <dbReference type="Proteomes" id="UP000186524"/>
    </source>
</evidence>
<feature type="region of interest" description="Disordered" evidence="2">
    <location>
        <begin position="1"/>
        <end position="25"/>
    </location>
</feature>
<keyword evidence="4" id="KW-1185">Reference proteome</keyword>
<reference evidence="3 4" key="1">
    <citation type="submission" date="2016-12" db="EMBL/GenBank/DDBJ databases">
        <title>Domibacillus sp. SAOS 44 whole genome sequencing.</title>
        <authorList>
            <person name="Verma A."/>
            <person name="Krishnamurthi S."/>
        </authorList>
    </citation>
    <scope>NUCLEOTIDE SEQUENCE [LARGE SCALE GENOMIC DNA]</scope>
    <source>
        <strain evidence="3 4">SAOS 44</strain>
    </source>
</reference>
<comment type="caution">
    <text evidence="3">The sequence shown here is derived from an EMBL/GenBank/DDBJ whole genome shotgun (WGS) entry which is preliminary data.</text>
</comment>
<sequence length="71" mass="8241">MKKTNYLNGGLIMGRNDRRMGNNNTGSLAYTSKNLKVKSNTVNEEYARELAELDNLKKKRERTNSTKYRNQ</sequence>
<name>A0A1Q5P279_9BACI</name>